<evidence type="ECO:0000256" key="4">
    <source>
        <dbReference type="ARBA" id="ARBA00022643"/>
    </source>
</evidence>
<dbReference type="PANTHER" id="PTHR30578:SF0">
    <property type="entry name" value="ION-TRANSLOCATING OXIDOREDUCTASE COMPLEX SUBUNIT D"/>
    <property type="match status" value="1"/>
</dbReference>
<dbReference type="PANTHER" id="PTHR30578">
    <property type="entry name" value="ELECTRON TRANSPORT COMPLEX PROTEIN RNFD"/>
    <property type="match status" value="1"/>
</dbReference>
<evidence type="ECO:0000256" key="8">
    <source>
        <dbReference type="ARBA" id="ARBA00022989"/>
    </source>
</evidence>
<organism evidence="11 12">
    <name type="scientific">Alkalibacterium subtropicum</name>
    <dbReference type="NCBI Taxonomy" id="753702"/>
    <lineage>
        <taxon>Bacteria</taxon>
        <taxon>Bacillati</taxon>
        <taxon>Bacillota</taxon>
        <taxon>Bacilli</taxon>
        <taxon>Lactobacillales</taxon>
        <taxon>Carnobacteriaceae</taxon>
        <taxon>Alkalibacterium</taxon>
    </lineage>
</organism>
<comment type="similarity">
    <text evidence="10">Belongs to the NqrB/RnfD family.</text>
</comment>
<feature type="transmembrane region" description="Helical" evidence="10">
    <location>
        <begin position="47"/>
        <end position="69"/>
    </location>
</feature>
<dbReference type="InterPro" id="IPR011303">
    <property type="entry name" value="RnfD_bac"/>
</dbReference>
<feature type="transmembrane region" description="Helical" evidence="10">
    <location>
        <begin position="197"/>
        <end position="218"/>
    </location>
</feature>
<dbReference type="OrthoDB" id="9776359at2"/>
<evidence type="ECO:0000256" key="9">
    <source>
        <dbReference type="ARBA" id="ARBA00023136"/>
    </source>
</evidence>
<reference evidence="12" key="1">
    <citation type="submission" date="2016-10" db="EMBL/GenBank/DDBJ databases">
        <authorList>
            <person name="Varghese N."/>
            <person name="Submissions S."/>
        </authorList>
    </citation>
    <scope>NUCLEOTIDE SEQUENCE [LARGE SCALE GENOMIC DNA]</scope>
    <source>
        <strain evidence="12">DSM 23664</strain>
    </source>
</reference>
<keyword evidence="7 10" id="KW-0249">Electron transport</keyword>
<dbReference type="HAMAP" id="MF_00462">
    <property type="entry name" value="RsxD_RnfD"/>
    <property type="match status" value="1"/>
</dbReference>
<dbReference type="Pfam" id="PF03116">
    <property type="entry name" value="NQR2_RnfD_RnfE"/>
    <property type="match status" value="1"/>
</dbReference>
<comment type="cofactor">
    <cofactor evidence="10">
        <name>FMN</name>
        <dbReference type="ChEBI" id="CHEBI:58210"/>
    </cofactor>
</comment>
<feature type="transmembrane region" description="Helical" evidence="10">
    <location>
        <begin position="303"/>
        <end position="321"/>
    </location>
</feature>
<feature type="transmembrane region" description="Helical" evidence="10">
    <location>
        <begin position="225"/>
        <end position="242"/>
    </location>
</feature>
<comment type="function">
    <text evidence="10">Part of a membrane-bound complex that couples electron transfer with translocation of ions across the membrane.</text>
</comment>
<protein>
    <recommendedName>
        <fullName evidence="10">Ion-translocating oxidoreductase complex subunit D</fullName>
        <ecNumber evidence="10">7.-.-.-</ecNumber>
    </recommendedName>
    <alternativeName>
        <fullName evidence="10">Rnf electron transport complex subunit D</fullName>
    </alternativeName>
</protein>
<name>A0A1I1HVP1_9LACT</name>
<keyword evidence="10" id="KW-1003">Cell membrane</keyword>
<comment type="subunit">
    <text evidence="10">The complex is composed of six subunits: RnfA, RnfB, RnfC, RnfD, RnfE and RnfG.</text>
</comment>
<evidence type="ECO:0000313" key="12">
    <source>
        <dbReference type="Proteomes" id="UP000199612"/>
    </source>
</evidence>
<evidence type="ECO:0000256" key="7">
    <source>
        <dbReference type="ARBA" id="ARBA00022982"/>
    </source>
</evidence>
<dbReference type="GO" id="GO:0055085">
    <property type="term" value="P:transmembrane transport"/>
    <property type="evidence" value="ECO:0007669"/>
    <property type="project" value="InterPro"/>
</dbReference>
<comment type="subcellular location">
    <subcellularLocation>
        <location evidence="10">Cell membrane</location>
        <topology evidence="10">Multi-pass membrane protein</topology>
    </subcellularLocation>
</comment>
<evidence type="ECO:0000313" key="11">
    <source>
        <dbReference type="EMBL" id="SFC27941.1"/>
    </source>
</evidence>
<evidence type="ECO:0000256" key="2">
    <source>
        <dbReference type="ARBA" id="ARBA00022553"/>
    </source>
</evidence>
<keyword evidence="5 10" id="KW-0812">Transmembrane</keyword>
<dbReference type="EMBL" id="FOLT01000004">
    <property type="protein sequence ID" value="SFC27941.1"/>
    <property type="molecule type" value="Genomic_DNA"/>
</dbReference>
<dbReference type="STRING" id="753702.SAMN04488102_104214"/>
<keyword evidence="12" id="KW-1185">Reference proteome</keyword>
<sequence length="343" mass="37184">MAQAVDVKGKLRVGPSPHIRTARTSSWVMSQVMIAMIPPTIAATYFFGWWVLVMVAIGIVTAVASEYIYQKLTYKPITIHDNTAAVTGMLIGLSLPVTAPIWMIMFGSIFAIIIVKQMGGGVGKNYFNPAVAGRVAIKAFFTPWLANWVLPGGFFGSGYRGVDAVSTATPLEYLGDGAQTVAAEVPGLWDLFMGFNLGGNVGETSKLAILIGMLYLIFRRIINPKIPILYILTTTVVMGLWANFNFDFMMAHALTGTLFFAATYMATDYSSGSLTPEGKTVFAIGAGLLTAFFRIAFNYPGGVGFAILIMNALAPSIDSKLMPRIYGHKKRPAVKFNRQSENN</sequence>
<keyword evidence="2 10" id="KW-0597">Phosphoprotein</keyword>
<evidence type="ECO:0000256" key="6">
    <source>
        <dbReference type="ARBA" id="ARBA00022967"/>
    </source>
</evidence>
<evidence type="ECO:0000256" key="3">
    <source>
        <dbReference type="ARBA" id="ARBA00022630"/>
    </source>
</evidence>
<keyword evidence="9 10" id="KW-0472">Membrane</keyword>
<comment type="caution">
    <text evidence="10">Lacks conserved residue(s) required for the propagation of feature annotation.</text>
</comment>
<dbReference type="Proteomes" id="UP000199612">
    <property type="component" value="Unassembled WGS sequence"/>
</dbReference>
<evidence type="ECO:0000256" key="10">
    <source>
        <dbReference type="HAMAP-Rule" id="MF_00462"/>
    </source>
</evidence>
<dbReference type="GO" id="GO:0022900">
    <property type="term" value="P:electron transport chain"/>
    <property type="evidence" value="ECO:0007669"/>
    <property type="project" value="UniProtKB-UniRule"/>
</dbReference>
<keyword evidence="6 10" id="KW-1278">Translocase</keyword>
<evidence type="ECO:0000256" key="5">
    <source>
        <dbReference type="ARBA" id="ARBA00022692"/>
    </source>
</evidence>
<keyword evidence="3 10" id="KW-0285">Flavoprotein</keyword>
<keyword evidence="1 10" id="KW-0813">Transport</keyword>
<accession>A0A1I1HVP1</accession>
<feature type="transmembrane region" description="Helical" evidence="10">
    <location>
        <begin position="90"/>
        <end position="115"/>
    </location>
</feature>
<keyword evidence="8 10" id="KW-1133">Transmembrane helix</keyword>
<proteinExistence type="inferred from homology"/>
<evidence type="ECO:0000256" key="1">
    <source>
        <dbReference type="ARBA" id="ARBA00022448"/>
    </source>
</evidence>
<dbReference type="AlphaFoldDB" id="A0A1I1HVP1"/>
<dbReference type="RefSeq" id="WP_091529526.1">
    <property type="nucleotide sequence ID" value="NZ_FOLT01000004.1"/>
</dbReference>
<gene>
    <name evidence="10" type="primary">rnfD</name>
    <name evidence="11" type="ORF">SAMN04488102_104214</name>
</gene>
<feature type="modified residue" description="FMN phosphoryl threonine" evidence="10">
    <location>
        <position position="169"/>
    </location>
</feature>
<dbReference type="EC" id="7.-.-.-" evidence="10"/>
<dbReference type="GO" id="GO:0005886">
    <property type="term" value="C:plasma membrane"/>
    <property type="evidence" value="ECO:0007669"/>
    <property type="project" value="UniProtKB-SubCell"/>
</dbReference>
<keyword evidence="4 10" id="KW-0288">FMN</keyword>
<dbReference type="NCBIfam" id="TIGR01946">
    <property type="entry name" value="rnfD"/>
    <property type="match status" value="1"/>
</dbReference>
<dbReference type="InterPro" id="IPR004338">
    <property type="entry name" value="NqrB/RnfD"/>
</dbReference>